<comment type="similarity">
    <text evidence="2">Belongs to the RmuC family.</text>
</comment>
<reference evidence="8 9" key="1">
    <citation type="submission" date="2019-03" db="EMBL/GenBank/DDBJ databases">
        <title>Genomic Encyclopedia of Archaeal and Bacterial Type Strains, Phase II (KMG-II): from individual species to whole genera.</title>
        <authorList>
            <person name="Goeker M."/>
        </authorList>
    </citation>
    <scope>NUCLEOTIDE SEQUENCE [LARGE SCALE GENOMIC DNA]</scope>
    <source>
        <strain evidence="8 9">DSM 15388</strain>
    </source>
</reference>
<evidence type="ECO:0000256" key="3">
    <source>
        <dbReference type="ARBA" id="ARBA00023054"/>
    </source>
</evidence>
<evidence type="ECO:0000256" key="6">
    <source>
        <dbReference type="SAM" id="MobiDB-lite"/>
    </source>
</evidence>
<feature type="compositionally biased region" description="Acidic residues" evidence="6">
    <location>
        <begin position="481"/>
        <end position="490"/>
    </location>
</feature>
<organism evidence="8 9">
    <name type="scientific">Reinekea marinisedimentorum</name>
    <dbReference type="NCBI Taxonomy" id="230495"/>
    <lineage>
        <taxon>Bacteria</taxon>
        <taxon>Pseudomonadati</taxon>
        <taxon>Pseudomonadota</taxon>
        <taxon>Gammaproteobacteria</taxon>
        <taxon>Oceanospirillales</taxon>
        <taxon>Saccharospirillaceae</taxon>
        <taxon>Reinekea</taxon>
    </lineage>
</organism>
<comment type="caution">
    <text evidence="8">The sequence shown here is derived from an EMBL/GenBank/DDBJ whole genome shotgun (WGS) entry which is preliminary data.</text>
</comment>
<evidence type="ECO:0000313" key="8">
    <source>
        <dbReference type="EMBL" id="TCS44069.1"/>
    </source>
</evidence>
<dbReference type="GO" id="GO:0006310">
    <property type="term" value="P:DNA recombination"/>
    <property type="evidence" value="ECO:0007669"/>
    <property type="project" value="UniProtKB-KW"/>
</dbReference>
<keyword evidence="7" id="KW-1133">Transmembrane helix</keyword>
<keyword evidence="9" id="KW-1185">Reference proteome</keyword>
<dbReference type="PANTHER" id="PTHR30563:SF0">
    <property type="entry name" value="DNA RECOMBINATION PROTEIN RMUC"/>
    <property type="match status" value="1"/>
</dbReference>
<accession>A0A4R3IBR0</accession>
<evidence type="ECO:0000313" key="9">
    <source>
        <dbReference type="Proteomes" id="UP000295793"/>
    </source>
</evidence>
<evidence type="ECO:0000256" key="2">
    <source>
        <dbReference type="ARBA" id="ARBA00009840"/>
    </source>
</evidence>
<feature type="transmembrane region" description="Helical" evidence="7">
    <location>
        <begin position="6"/>
        <end position="27"/>
    </location>
</feature>
<keyword evidence="7" id="KW-0472">Membrane</keyword>
<evidence type="ECO:0000256" key="5">
    <source>
        <dbReference type="SAM" id="Coils"/>
    </source>
</evidence>
<keyword evidence="3 5" id="KW-0175">Coiled coil</keyword>
<dbReference type="AlphaFoldDB" id="A0A4R3IBR0"/>
<dbReference type="OrthoDB" id="9765111at2"/>
<dbReference type="InterPro" id="IPR003798">
    <property type="entry name" value="DNA_recombination_RmuC"/>
</dbReference>
<protein>
    <submittedName>
        <fullName evidence="8">DNA recombination protein RmuC</fullName>
    </submittedName>
</protein>
<dbReference type="Proteomes" id="UP000295793">
    <property type="component" value="Unassembled WGS sequence"/>
</dbReference>
<comment type="function">
    <text evidence="1">Involved in DNA recombination.</text>
</comment>
<keyword evidence="7" id="KW-0812">Transmembrane</keyword>
<name>A0A4R3IBR0_9GAMM</name>
<dbReference type="EMBL" id="SLZR01000001">
    <property type="protein sequence ID" value="TCS44069.1"/>
    <property type="molecule type" value="Genomic_DNA"/>
</dbReference>
<dbReference type="Pfam" id="PF02646">
    <property type="entry name" value="RmuC"/>
    <property type="match status" value="1"/>
</dbReference>
<keyword evidence="4" id="KW-0233">DNA recombination</keyword>
<sequence>MTTHYLPLAAGVAVGIVPLALLTAYLLRNADKRRQALQQQLELATQSLNFEIERTALTNHELTDVKQAGEALSESLSEAKAKIASLTAQLEQLPVVHERLREKERECHALQQSFQQQDTKMAELAVQMQAQSEHHAEQVKMLTENKAQLKQEFSHLANEIFEQSNQKFQQQSRQSMSALLDPFQKNIEQFRQRVDDIHSKEIEGRGQLVAQLNMLREMNNQLNQQASDLTKALKGDKKLQGNWGELQIERILESSGLRKGREYEREANFKSEDGKNYRPDFVIHLPEGKHIIIDSKVSLVAYQNALISEDDTLRQKAMQEHIAATRNHIRSLSEKNYPSLNGMNAPDFVLMFMPIESAFIAAFEADQQLFNEAFERHIVVVTPTTLLATLKTVANLWVLERQNENAKELFKLAGKIYDKLAIFGEKMDKLGAQLKTADSTFHDAMGSLRDGRGSMASYVQRLQKLGAPSNKKLPASMATLSEDDGDQEDA</sequence>
<evidence type="ECO:0000256" key="1">
    <source>
        <dbReference type="ARBA" id="ARBA00003416"/>
    </source>
</evidence>
<gene>
    <name evidence="8" type="ORF">BCF53_101412</name>
</gene>
<dbReference type="PANTHER" id="PTHR30563">
    <property type="entry name" value="DNA RECOMBINATION PROTEIN RMUC"/>
    <property type="match status" value="1"/>
</dbReference>
<proteinExistence type="inferred from homology"/>
<feature type="coiled-coil region" evidence="5">
    <location>
        <begin position="205"/>
        <end position="232"/>
    </location>
</feature>
<evidence type="ECO:0000256" key="4">
    <source>
        <dbReference type="ARBA" id="ARBA00023172"/>
    </source>
</evidence>
<feature type="coiled-coil region" evidence="5">
    <location>
        <begin position="27"/>
        <end position="159"/>
    </location>
</feature>
<feature type="region of interest" description="Disordered" evidence="6">
    <location>
        <begin position="468"/>
        <end position="490"/>
    </location>
</feature>
<evidence type="ECO:0000256" key="7">
    <source>
        <dbReference type="SAM" id="Phobius"/>
    </source>
</evidence>